<comment type="caution">
    <text evidence="1">The sequence shown here is derived from an EMBL/GenBank/DDBJ whole genome shotgun (WGS) entry which is preliminary data.</text>
</comment>
<accession>A0AC61RBA3</accession>
<organism evidence="1 2">
    <name type="scientific">Lepagella muris</name>
    <dbReference type="NCBI Taxonomy" id="3032870"/>
    <lineage>
        <taxon>Bacteria</taxon>
        <taxon>Pseudomonadati</taxon>
        <taxon>Bacteroidota</taxon>
        <taxon>Bacteroidia</taxon>
        <taxon>Bacteroidales</taxon>
        <taxon>Muribaculaceae</taxon>
        <taxon>Lepagella</taxon>
    </lineage>
</organism>
<sequence>MCTERYIHPFTDFGFKKIFGSLENKHLLIRILNDLLECNDPIEDLTYIDPKELGVPSIYYMSIYYMCCQTNSGARIIVNIQNMYPDLFKNRSFYYSNFSILESVNKSEWSYNPPPIYTIIFMNHYMQQFCDDPEPKHTARICDVSNGRVLYDKLTYVYIEMPKVVKPLEELGNPVERWLWAIKNMNDLDEYPESLKDEIFRELFRVSEIYAFTKEERMAYEESLKNMRDWNNILNTAVKKSHEEGKEKGREEGLQEGREEERRILAKQMIAAGLSISKVAEITGLSTETIENL</sequence>
<evidence type="ECO:0000313" key="2">
    <source>
        <dbReference type="Proteomes" id="UP000306319"/>
    </source>
</evidence>
<gene>
    <name evidence="1" type="ORF">E5331_15775</name>
</gene>
<reference evidence="1" key="1">
    <citation type="submission" date="2019-04" db="EMBL/GenBank/DDBJ databases">
        <title>Microbes associate with the intestines of laboratory mice.</title>
        <authorList>
            <person name="Navarre W."/>
            <person name="Wong E."/>
            <person name="Huang K."/>
            <person name="Tropini C."/>
            <person name="Ng K."/>
            <person name="Yu B."/>
        </authorList>
    </citation>
    <scope>NUCLEOTIDE SEQUENCE</scope>
    <source>
        <strain evidence="1">NM04_E33</strain>
    </source>
</reference>
<keyword evidence="2" id="KW-1185">Reference proteome</keyword>
<name>A0AC61RBA3_9BACT</name>
<protein>
    <submittedName>
        <fullName evidence="1">Rpn family recombination-promoting nuclease/putative transposase</fullName>
    </submittedName>
</protein>
<evidence type="ECO:0000313" key="1">
    <source>
        <dbReference type="EMBL" id="TGY77143.1"/>
    </source>
</evidence>
<dbReference type="Proteomes" id="UP000306319">
    <property type="component" value="Unassembled WGS sequence"/>
</dbReference>
<dbReference type="EMBL" id="SRYB01000029">
    <property type="protein sequence ID" value="TGY77143.1"/>
    <property type="molecule type" value="Genomic_DNA"/>
</dbReference>
<proteinExistence type="predicted"/>